<dbReference type="Proteomes" id="UP000216451">
    <property type="component" value="Unassembled WGS sequence"/>
</dbReference>
<gene>
    <name evidence="4" type="ORF">BAQU_1279</name>
</gene>
<dbReference type="InterPro" id="IPR033904">
    <property type="entry name" value="Trans_IPPS_HH"/>
</dbReference>
<dbReference type="InterPro" id="IPR044843">
    <property type="entry name" value="Trans_IPPS_bact-type"/>
</dbReference>
<dbReference type="SFLD" id="SFLDS00005">
    <property type="entry name" value="Isoprenoid_Synthase_Type_I"/>
    <property type="match status" value="1"/>
</dbReference>
<dbReference type="EMBL" id="MWXA01000005">
    <property type="protein sequence ID" value="OZG67206.1"/>
    <property type="molecule type" value="Genomic_DNA"/>
</dbReference>
<dbReference type="CDD" id="cd00683">
    <property type="entry name" value="Trans_IPPS_HH"/>
    <property type="match status" value="1"/>
</dbReference>
<evidence type="ECO:0000256" key="2">
    <source>
        <dbReference type="ARBA" id="ARBA00022679"/>
    </source>
</evidence>
<evidence type="ECO:0000313" key="4">
    <source>
        <dbReference type="EMBL" id="OZG67206.1"/>
    </source>
</evidence>
<protein>
    <submittedName>
        <fullName evidence="4">Squalene/phytoene synthase</fullName>
    </submittedName>
</protein>
<evidence type="ECO:0000256" key="1">
    <source>
        <dbReference type="ARBA" id="ARBA00004684"/>
    </source>
</evidence>
<keyword evidence="2" id="KW-0808">Transferase</keyword>
<dbReference type="GO" id="GO:0016117">
    <property type="term" value="P:carotenoid biosynthetic process"/>
    <property type="evidence" value="ECO:0007669"/>
    <property type="project" value="UniProtKB-ARBA"/>
</dbReference>
<dbReference type="AlphaFoldDB" id="A0A261G876"/>
<dbReference type="Pfam" id="PF00494">
    <property type="entry name" value="SQS_PSY"/>
    <property type="match status" value="1"/>
</dbReference>
<dbReference type="InterPro" id="IPR008949">
    <property type="entry name" value="Isoprenoid_synthase_dom_sf"/>
</dbReference>
<feature type="region of interest" description="Disordered" evidence="3">
    <location>
        <begin position="1"/>
        <end position="22"/>
    </location>
</feature>
<dbReference type="Gene3D" id="1.10.600.10">
    <property type="entry name" value="Farnesyl Diphosphate Synthase"/>
    <property type="match status" value="1"/>
</dbReference>
<dbReference type="PANTHER" id="PTHR31480">
    <property type="entry name" value="BIFUNCTIONAL LYCOPENE CYCLASE/PHYTOENE SYNTHASE"/>
    <property type="match status" value="1"/>
</dbReference>
<dbReference type="InterPro" id="IPR019845">
    <property type="entry name" value="Squalene/phytoene_synthase_CS"/>
</dbReference>
<evidence type="ECO:0000256" key="3">
    <source>
        <dbReference type="SAM" id="MobiDB-lite"/>
    </source>
</evidence>
<organism evidence="4 5">
    <name type="scientific">Bifidobacterium aquikefiri</name>
    <dbReference type="NCBI Taxonomy" id="1653207"/>
    <lineage>
        <taxon>Bacteria</taxon>
        <taxon>Bacillati</taxon>
        <taxon>Actinomycetota</taxon>
        <taxon>Actinomycetes</taxon>
        <taxon>Bifidobacteriales</taxon>
        <taxon>Bifidobacteriaceae</taxon>
        <taxon>Bifidobacterium</taxon>
    </lineage>
</organism>
<dbReference type="InterPro" id="IPR002060">
    <property type="entry name" value="Squ/phyt_synthse"/>
</dbReference>
<dbReference type="SFLD" id="SFLDG01018">
    <property type="entry name" value="Squalene/Phytoene_Synthase_Lik"/>
    <property type="match status" value="1"/>
</dbReference>
<dbReference type="UniPathway" id="UPA00799"/>
<proteinExistence type="predicted"/>
<dbReference type="GO" id="GO:0004311">
    <property type="term" value="F:geranylgeranyl diphosphate synthase activity"/>
    <property type="evidence" value="ECO:0007669"/>
    <property type="project" value="InterPro"/>
</dbReference>
<comment type="caution">
    <text evidence="4">The sequence shown here is derived from an EMBL/GenBank/DDBJ whole genome shotgun (WGS) entry which is preliminary data.</text>
</comment>
<accession>A0A261G876</accession>
<evidence type="ECO:0000313" key="5">
    <source>
        <dbReference type="Proteomes" id="UP000216451"/>
    </source>
</evidence>
<dbReference type="PROSITE" id="PS01045">
    <property type="entry name" value="SQUALEN_PHYTOEN_SYN_2"/>
    <property type="match status" value="1"/>
</dbReference>
<dbReference type="SFLD" id="SFLDG01212">
    <property type="entry name" value="Phytoene_synthase_like"/>
    <property type="match status" value="1"/>
</dbReference>
<reference evidence="4 5" key="1">
    <citation type="journal article" date="2017" name="BMC Genomics">
        <title>Comparative genomic and phylogenomic analyses of the Bifidobacteriaceae family.</title>
        <authorList>
            <person name="Lugli G.A."/>
            <person name="Milani C."/>
            <person name="Turroni F."/>
            <person name="Duranti S."/>
            <person name="Mancabelli L."/>
            <person name="Mangifesta M."/>
            <person name="Ferrario C."/>
            <person name="Modesto M."/>
            <person name="Mattarelli P."/>
            <person name="Jiri K."/>
            <person name="van Sinderen D."/>
            <person name="Ventura M."/>
        </authorList>
    </citation>
    <scope>NUCLEOTIDE SEQUENCE [LARGE SCALE GENOMIC DNA]</scope>
    <source>
        <strain evidence="4 5">LMG 28769</strain>
    </source>
</reference>
<dbReference type="GO" id="GO:0051996">
    <property type="term" value="F:squalene synthase [NAD(P)H] activity"/>
    <property type="evidence" value="ECO:0007669"/>
    <property type="project" value="InterPro"/>
</dbReference>
<sequence length="370" mass="41671">MTRKATLLSDGQDGSHGNAASDTKKLVTPAFSEPHDSHSPSVSLEQSFKAACSIMQTEAVSFYQAFRGLPEDRFKAVAAVYAFCRYADDLVDEGGSAALPQLDDLEGSVRSLFEQTRSRDTRISTADDAFHDNDSRQQKPKATMAPTLPWWPAFVASIRRFGVQEQGLLMQIQGQRMDADFHDIETTAELIEYSRLVAGSVGIVLVPILVNDMNGIHDLGFMQACEELGIAMQITNILRDVGEDIRKRNRVYIPHDLLEAHGITRNLLSSLAQENVSTQRIVIPEAFVSLWERLATLADRYYLPYERHIDSFHKSARVPLITAAKLYQAIEQAVRDQSYDCFTRRCYTSKATRLRIVTQIQLREKALWKI</sequence>
<name>A0A261G876_9BIFI</name>
<comment type="pathway">
    <text evidence="1">Carotenoid biosynthesis; phytoene biosynthesis.</text>
</comment>
<dbReference type="SUPFAM" id="SSF48576">
    <property type="entry name" value="Terpenoid synthases"/>
    <property type="match status" value="1"/>
</dbReference>
<keyword evidence="5" id="KW-1185">Reference proteome</keyword>